<dbReference type="EMBL" id="PNIQ01000997">
    <property type="protein sequence ID" value="PMP74550.1"/>
    <property type="molecule type" value="Genomic_DNA"/>
</dbReference>
<evidence type="ECO:0000313" key="2">
    <source>
        <dbReference type="Proteomes" id="UP000243376"/>
    </source>
</evidence>
<name>A0A2J6WUN1_9CHLR</name>
<evidence type="ECO:0008006" key="3">
    <source>
        <dbReference type="Google" id="ProtNLM"/>
    </source>
</evidence>
<reference evidence="1 2" key="1">
    <citation type="submission" date="2018-01" db="EMBL/GenBank/DDBJ databases">
        <title>Metagenomic assembled genomes from two thermal pools in the Uzon Caldera, Kamchatka, Russia.</title>
        <authorList>
            <person name="Wilkins L."/>
            <person name="Ettinger C."/>
        </authorList>
    </citation>
    <scope>NUCLEOTIDE SEQUENCE [LARGE SCALE GENOMIC DNA]</scope>
    <source>
        <strain evidence="1">ZAV-02</strain>
    </source>
</reference>
<protein>
    <recommendedName>
        <fullName evidence="3">DUF4276 domain-containing protein</fullName>
    </recommendedName>
</protein>
<accession>A0A2J6WUN1</accession>
<dbReference type="AlphaFoldDB" id="A0A2J6WUN1"/>
<organism evidence="1 2">
    <name type="scientific">Chloroflexus aggregans</name>
    <dbReference type="NCBI Taxonomy" id="152260"/>
    <lineage>
        <taxon>Bacteria</taxon>
        <taxon>Bacillati</taxon>
        <taxon>Chloroflexota</taxon>
        <taxon>Chloroflexia</taxon>
        <taxon>Chloroflexales</taxon>
        <taxon>Chloroflexineae</taxon>
        <taxon>Chloroflexaceae</taxon>
        <taxon>Chloroflexus</taxon>
    </lineage>
</organism>
<sequence>MTTIIHVVTEGATEREVGRVLHKRGILSAKGKPKPPQWRGMGKREGFEQVIQALKDQLIPTLRASGNQERLLLIFDQENTATAQDRANLVGQSLGLQFNQYGNHANLFQYQDQDLRLRVMLHVSNADIPGITRKDFDGYILMLLQGRNKTALAQRLAHVQVNSGKLLTKVEQELPKLMQQNKIPWSHAKSWIYAYITVFQYRQSHVWFAQDVVKKADKRELRRVFAPLIAAWDGLLL</sequence>
<evidence type="ECO:0000313" key="1">
    <source>
        <dbReference type="EMBL" id="PMP74550.1"/>
    </source>
</evidence>
<dbReference type="Proteomes" id="UP000243376">
    <property type="component" value="Unassembled WGS sequence"/>
</dbReference>
<proteinExistence type="predicted"/>
<comment type="caution">
    <text evidence="1">The sequence shown here is derived from an EMBL/GenBank/DDBJ whole genome shotgun (WGS) entry which is preliminary data.</text>
</comment>
<gene>
    <name evidence="1" type="ORF">C0184_14930</name>
</gene>